<evidence type="ECO:0000259" key="5">
    <source>
        <dbReference type="Pfam" id="PF24883"/>
    </source>
</evidence>
<proteinExistence type="predicted"/>
<evidence type="ECO:0000256" key="2">
    <source>
        <dbReference type="PROSITE-ProRule" id="PRU00023"/>
    </source>
</evidence>
<dbReference type="InterPro" id="IPR056884">
    <property type="entry name" value="NPHP3-like_N"/>
</dbReference>
<comment type="caution">
    <text evidence="6">The sequence shown here is derived from an EMBL/GenBank/DDBJ whole genome shotgun (WGS) entry which is preliminary data.</text>
</comment>
<dbReference type="Pfam" id="PF17111">
    <property type="entry name" value="PigL_N"/>
    <property type="match status" value="1"/>
</dbReference>
<keyword evidence="2" id="KW-0040">ANK repeat</keyword>
<dbReference type="EMBL" id="PDXA01000045">
    <property type="protein sequence ID" value="RYN42929.1"/>
    <property type="molecule type" value="Genomic_DNA"/>
</dbReference>
<dbReference type="Gene3D" id="1.25.40.20">
    <property type="entry name" value="Ankyrin repeat-containing domain"/>
    <property type="match status" value="5"/>
</dbReference>
<feature type="coiled-coil region" evidence="3">
    <location>
        <begin position="24"/>
        <end position="51"/>
    </location>
</feature>
<dbReference type="Pfam" id="PF24883">
    <property type="entry name" value="NPHP3_N"/>
    <property type="match status" value="1"/>
</dbReference>
<gene>
    <name evidence="6" type="ORF">AA0114_g10284</name>
</gene>
<dbReference type="PANTHER" id="PTHR10039:SF16">
    <property type="entry name" value="GPI INOSITOL-DEACYLASE"/>
    <property type="match status" value="1"/>
</dbReference>
<evidence type="ECO:0000256" key="1">
    <source>
        <dbReference type="ARBA" id="ARBA00022737"/>
    </source>
</evidence>
<dbReference type="SUPFAM" id="SSF48403">
    <property type="entry name" value="Ankyrin repeat"/>
    <property type="match status" value="2"/>
</dbReference>
<dbReference type="PROSITE" id="PS50088">
    <property type="entry name" value="ANK_REPEAT"/>
    <property type="match status" value="2"/>
</dbReference>
<dbReference type="SUPFAM" id="SSF140860">
    <property type="entry name" value="Pseudo ankyrin repeat-like"/>
    <property type="match status" value="1"/>
</dbReference>
<evidence type="ECO:0000313" key="6">
    <source>
        <dbReference type="EMBL" id="RYN42929.1"/>
    </source>
</evidence>
<evidence type="ECO:0000313" key="7">
    <source>
        <dbReference type="Proteomes" id="UP000292402"/>
    </source>
</evidence>
<dbReference type="InterPro" id="IPR031348">
    <property type="entry name" value="PigL_N"/>
</dbReference>
<feature type="domain" description="Azaphilone pigments biosynthesis cluster protein L N-terminal" evidence="4">
    <location>
        <begin position="1"/>
        <end position="97"/>
    </location>
</feature>
<reference evidence="7" key="1">
    <citation type="journal article" date="2019" name="bioRxiv">
        <title>Genomics, evolutionary history and diagnostics of the Alternaria alternata species group including apple and Asian pear pathotypes.</title>
        <authorList>
            <person name="Armitage A.D."/>
            <person name="Cockerton H.M."/>
            <person name="Sreenivasaprasad S."/>
            <person name="Woodhall J.W."/>
            <person name="Lane C.R."/>
            <person name="Harrison R.J."/>
            <person name="Clarkson J.P."/>
        </authorList>
    </citation>
    <scope>NUCLEOTIDE SEQUENCE [LARGE SCALE GENOMIC DNA]</scope>
    <source>
        <strain evidence="7">FERA 1082</strain>
    </source>
</reference>
<feature type="repeat" description="ANK" evidence="2">
    <location>
        <begin position="1497"/>
        <end position="1529"/>
    </location>
</feature>
<dbReference type="PROSITE" id="PS50297">
    <property type="entry name" value="ANK_REP_REGION"/>
    <property type="match status" value="1"/>
</dbReference>
<dbReference type="Gene3D" id="3.40.50.300">
    <property type="entry name" value="P-loop containing nucleotide triphosphate hydrolases"/>
    <property type="match status" value="1"/>
</dbReference>
<dbReference type="InterPro" id="IPR027417">
    <property type="entry name" value="P-loop_NTPase"/>
</dbReference>
<protein>
    <submittedName>
        <fullName evidence="6">Uncharacterized protein</fullName>
    </submittedName>
</protein>
<name>A0A4Q4M6W9_9PLEO</name>
<organism evidence="6 7">
    <name type="scientific">Alternaria tenuissima</name>
    <dbReference type="NCBI Taxonomy" id="119927"/>
    <lineage>
        <taxon>Eukaryota</taxon>
        <taxon>Fungi</taxon>
        <taxon>Dikarya</taxon>
        <taxon>Ascomycota</taxon>
        <taxon>Pezizomycotina</taxon>
        <taxon>Dothideomycetes</taxon>
        <taxon>Pleosporomycetidae</taxon>
        <taxon>Pleosporales</taxon>
        <taxon>Pleosporineae</taxon>
        <taxon>Pleosporaceae</taxon>
        <taxon>Alternaria</taxon>
        <taxon>Alternaria sect. Alternaria</taxon>
        <taxon>Alternaria alternata complex</taxon>
    </lineage>
</organism>
<dbReference type="InterPro" id="IPR036770">
    <property type="entry name" value="Ankyrin_rpt-contain_sf"/>
</dbReference>
<dbReference type="SMART" id="SM00248">
    <property type="entry name" value="ANK"/>
    <property type="match status" value="14"/>
</dbReference>
<dbReference type="PANTHER" id="PTHR10039">
    <property type="entry name" value="AMELOGENIN"/>
    <property type="match status" value="1"/>
</dbReference>
<feature type="domain" description="Nephrocystin 3-like N-terminal" evidence="5">
    <location>
        <begin position="208"/>
        <end position="371"/>
    </location>
</feature>
<keyword evidence="1" id="KW-0677">Repeat</keyword>
<dbReference type="InterPro" id="IPR002110">
    <property type="entry name" value="Ankyrin_rpt"/>
</dbReference>
<keyword evidence="3" id="KW-0175">Coiled coil</keyword>
<sequence>MDPLSVAGSIAGLISLSDTIFRKLYHYVKDVKNAEKEVQDLKNEVAALNGVLHNLHLIAQDLETSSLQDISIRPDHINSCLATLYQLDEKMNKAAIFDKGKIRATVHKLSWPFKSVNAKKFLEDIRSHRNYLNFALSADTMAALLQCLSKQDQLLSNVVGLETRLRDKQNIDTKIVVNAERRKILDNFLSVNPEDSFRTNTRIRHATTGFWLTRTDEFTKWMQGSNLHLWLSGIPDAGKTILSSLIIQQCLKQAADDRAVAFFYCDYKNSRSQDMVQILSSLTSQLARQHESCFQLLKDYDVELRPQHQLRRSPEVQELIELLRNMSKLFEDVRLIVDGIDECNENAGEVARQLRSLGNDHAAISMCLLSRDELDIRTELQAPMCDHIEIEAHTEDVEHYVRTEIEDTLGKKKLRLKSNDLKDEIIHQLVTRAKGMFRWVSCQLDDLCDLPTDARRRKALTCLPSDLPETYARVLTRVEKSTRPLLRRTLQWIAYASYPGLSIEQLCEIVSIGENDEKLDPEACPDLEDLLRYCGSLVRRTNSSPKSLSYGRLELAHFTVQQFLETINPEDMELKEFRLSSTDTLTLARTCLNYLCLPSFDRLPSDCETGLEGHPFYEHVSRYLNSYIKGIAHEENLQEHLQKLFRPPKSYNLTRFILHHIRVMGIELAEDKRFDKVCSHEFGSLHAAAMLHLGTVCRWLLDKGCIVNQASALGTPLELVMIGSSSKFLLNRTWNHLNRSDTRRTICTLLEAGATWNAKGVDTEALLDAVSSGPTGILIDMLRYGMPVPVEAIDRIENRGSHEAMERFLIGIDGVENLNIPLDLRMRLLDLARKGNINLKASLPIDTTMGTTRMMSNIEYAKTIEYTAKYGPVSDLLRLTLDERFSVNMKTPCRSATLLHRAAEYDSPECIELLLDRGFDAAQLDKHGQTVLHHAISSDVREVALLHRMVQSNAPEIVYCDGGSVWHIVAERGRLDVFDILIERLGPDHPSFNMQNKLGRTPLLEAILHRKSHVASRILRSFSLENILMIDASVIHSVVATGLEDVLQDLVEIGATLHTASDHDQNPLYFITRETSPSMLRTLLDLGLDPNYLDSYGRSPLVDLLELDLHSQRLEALGFSKLDCTKFDMSIVEILATSYCIVTQDNEKNSAWFYFCTKTIAHVVARLDLRSELDSLIGLSDILIQRGALEAYEAATTESGIALLIKVCLDAISEIRTWDQQNAVLFVKTILQRALETITPASLPDDHQQAVRLLIWSMLESENDILEQLLRLGVNVHTSCEDYGGDSAIDIAIERPVGEKSFDLILAHADPSRIPKLDADGSMRHFILCSPEKLAYANKWTARGKRLGTNAHVSRLRALLKKGVDPNARSIHHWTAAMIAAIEGQLECVKSLVAYSANLLLKDKQGWTVIHSAIASGKLIVLEYLRQMIKQDEEWKRPAAFFVPLTNSQCTPLGPLSQKGYLSCSPIHLAAYNDSSDTLRFLRDHDILGKIDMKAQDGVTPLHFAVCMSSSQTTRWLLEKGADVNATCGTSNISALHVASRLGHLENAIALIEYGAEFFADLAGVTPEMQVHPTICADLLELLPDLGVAISPVVMQSIRRTHQLNSSENLYRAIVNGDIDACNSIVKAAPCFPNLLEECVTCTPLIVAIIHEQLDIAKLLLDHKAPTNGAPCTQINYLGFKASALEIAIQKPVFNTILGRLLNQCLLQETHWSQRFDYWRPFHVAAAFNPGAIEILANHVLSHSTLFRCTIDAIASAVQLAI</sequence>
<dbReference type="Proteomes" id="UP000292402">
    <property type="component" value="Unassembled WGS sequence"/>
</dbReference>
<evidence type="ECO:0000256" key="3">
    <source>
        <dbReference type="SAM" id="Coils"/>
    </source>
</evidence>
<feature type="repeat" description="ANK" evidence="2">
    <location>
        <begin position="894"/>
        <end position="926"/>
    </location>
</feature>
<accession>A0A4Q4M6W9</accession>
<evidence type="ECO:0000259" key="4">
    <source>
        <dbReference type="Pfam" id="PF17111"/>
    </source>
</evidence>
<dbReference type="Pfam" id="PF12796">
    <property type="entry name" value="Ank_2"/>
    <property type="match status" value="3"/>
</dbReference>